<feature type="compositionally biased region" description="Pro residues" evidence="1">
    <location>
        <begin position="107"/>
        <end position="117"/>
    </location>
</feature>
<keyword evidence="2" id="KW-1133">Transmembrane helix</keyword>
<proteinExistence type="predicted"/>
<keyword evidence="2" id="KW-0812">Transmembrane</keyword>
<gene>
    <name evidence="3" type="ORF">NYM_LOCUS17243</name>
</gene>
<keyword evidence="2" id="KW-0472">Membrane</keyword>
<sequence length="117" mass="12589">MRDRLLVGAIPTATIHGEPKQEPVHSPNPPPQNETKNATRPTTPNNYYDASPGFNSSMAVTILVLLTALFFMGFFSVYVAASRRRTHPKPRDAADGQLLETGGLAPALPPPRASIPS</sequence>
<feature type="region of interest" description="Disordered" evidence="1">
    <location>
        <begin position="83"/>
        <end position="117"/>
    </location>
</feature>
<dbReference type="AlphaFoldDB" id="A0A5K1CWA5"/>
<reference evidence="3" key="1">
    <citation type="submission" date="2019-09" db="EMBL/GenBank/DDBJ databases">
        <authorList>
            <person name="Zhang L."/>
        </authorList>
    </citation>
    <scope>NUCLEOTIDE SEQUENCE</scope>
</reference>
<evidence type="ECO:0000256" key="2">
    <source>
        <dbReference type="SAM" id="Phobius"/>
    </source>
</evidence>
<accession>A0A5K1CWA5</accession>
<dbReference type="Gramene" id="NC4G0024100.1">
    <property type="protein sequence ID" value="NC4G0024100.1:cds"/>
    <property type="gene ID" value="NC4G0024100"/>
</dbReference>
<evidence type="ECO:0000256" key="1">
    <source>
        <dbReference type="SAM" id="MobiDB-lite"/>
    </source>
</evidence>
<feature type="transmembrane region" description="Helical" evidence="2">
    <location>
        <begin position="58"/>
        <end position="81"/>
    </location>
</feature>
<name>A0A5K1CWA5_9MAGN</name>
<dbReference type="EMBL" id="LR721782">
    <property type="protein sequence ID" value="VVW30486.1"/>
    <property type="molecule type" value="Genomic_DNA"/>
</dbReference>
<evidence type="ECO:0000313" key="3">
    <source>
        <dbReference type="EMBL" id="VVW30486.1"/>
    </source>
</evidence>
<protein>
    <submittedName>
        <fullName evidence="3">Uncharacterized protein</fullName>
    </submittedName>
</protein>
<organism evidence="3">
    <name type="scientific">Nymphaea colorata</name>
    <name type="common">pocket water lily</name>
    <dbReference type="NCBI Taxonomy" id="210225"/>
    <lineage>
        <taxon>Eukaryota</taxon>
        <taxon>Viridiplantae</taxon>
        <taxon>Streptophyta</taxon>
        <taxon>Embryophyta</taxon>
        <taxon>Tracheophyta</taxon>
        <taxon>Spermatophyta</taxon>
        <taxon>Magnoliopsida</taxon>
        <taxon>Nymphaeales</taxon>
        <taxon>Nymphaeaceae</taxon>
        <taxon>Nymphaea</taxon>
    </lineage>
</organism>
<feature type="compositionally biased region" description="Polar residues" evidence="1">
    <location>
        <begin position="33"/>
        <end position="51"/>
    </location>
</feature>
<feature type="region of interest" description="Disordered" evidence="1">
    <location>
        <begin position="1"/>
        <end position="51"/>
    </location>
</feature>